<evidence type="ECO:0000256" key="1">
    <source>
        <dbReference type="SAM" id="MobiDB-lite"/>
    </source>
</evidence>
<dbReference type="AlphaFoldDB" id="A0A7T5R1W1"/>
<reference evidence="2 3" key="1">
    <citation type="submission" date="2020-07" db="EMBL/GenBank/DDBJ databases">
        <title>Huge and variable diversity of episymbiotic CPR bacteria and DPANN archaea in groundwater ecosystems.</title>
        <authorList>
            <person name="He C.Y."/>
            <person name="Keren R."/>
            <person name="Whittaker M."/>
            <person name="Farag I.F."/>
            <person name="Doudna J."/>
            <person name="Cate J.H.D."/>
            <person name="Banfield J.F."/>
        </authorList>
    </citation>
    <scope>NUCLEOTIDE SEQUENCE [LARGE SCALE GENOMIC DNA]</scope>
    <source>
        <strain evidence="2">NC_groundwater_70_Ag_B-0.1um_54_66</strain>
    </source>
</reference>
<protein>
    <submittedName>
        <fullName evidence="2">Uncharacterized protein</fullName>
    </submittedName>
</protein>
<gene>
    <name evidence="2" type="ORF">HYS17_10525</name>
</gene>
<accession>A0A7T5R1W1</accession>
<sequence>MTDDNKIISIFRGVASMQKQLGILEAALGQNDELTVYEQMELLARRQRPTIPLCQALQTALLTVESWKNPYVTLNAARRLIENQPQGHAYAETALPFYIRAAEELGTESPLLGFHSLRFALIYCQTDSANELLAFNATERLCLTSNPVAALNMVNHFIELRRTWPADNPLRPRLVGMICALAATIGPHAPEEALDAYASLFRDIRHEGGERLAAYIEAVAPLALRVGAQAPTEAAVCLSEILDCLEPAHPLYAAAQDYKARFEARLNPGDYQGQSPVAPADFLKHNRPQPS</sequence>
<evidence type="ECO:0000313" key="2">
    <source>
        <dbReference type="EMBL" id="QQG35921.1"/>
    </source>
</evidence>
<feature type="region of interest" description="Disordered" evidence="1">
    <location>
        <begin position="270"/>
        <end position="291"/>
    </location>
</feature>
<evidence type="ECO:0000313" key="3">
    <source>
        <dbReference type="Proteomes" id="UP000595362"/>
    </source>
</evidence>
<dbReference type="Proteomes" id="UP000595362">
    <property type="component" value="Chromosome"/>
</dbReference>
<organism evidence="2 3">
    <name type="scientific">Micavibrio aeruginosavorus</name>
    <dbReference type="NCBI Taxonomy" id="349221"/>
    <lineage>
        <taxon>Bacteria</taxon>
        <taxon>Pseudomonadati</taxon>
        <taxon>Bdellovibrionota</taxon>
        <taxon>Bdellovibrionia</taxon>
        <taxon>Bdellovibrionales</taxon>
        <taxon>Pseudobdellovibrionaceae</taxon>
        <taxon>Micavibrio</taxon>
    </lineage>
</organism>
<dbReference type="EMBL" id="CP066681">
    <property type="protein sequence ID" value="QQG35921.1"/>
    <property type="molecule type" value="Genomic_DNA"/>
</dbReference>
<proteinExistence type="predicted"/>
<name>A0A7T5R1W1_9BACT</name>